<evidence type="ECO:0000256" key="5">
    <source>
        <dbReference type="ARBA" id="ARBA00023204"/>
    </source>
</evidence>
<evidence type="ECO:0000313" key="8">
    <source>
        <dbReference type="EMBL" id="GGG67117.1"/>
    </source>
</evidence>
<dbReference type="Gene3D" id="3.40.960.10">
    <property type="entry name" value="VSR Endonuclease"/>
    <property type="match status" value="1"/>
</dbReference>
<evidence type="ECO:0000256" key="4">
    <source>
        <dbReference type="ARBA" id="ARBA00022801"/>
    </source>
</evidence>
<evidence type="ECO:0000256" key="6">
    <source>
        <dbReference type="ARBA" id="ARBA00029466"/>
    </source>
</evidence>
<dbReference type="GO" id="GO:0006298">
    <property type="term" value="P:mismatch repair"/>
    <property type="evidence" value="ECO:0007669"/>
    <property type="project" value="InterPro"/>
</dbReference>
<keyword evidence="1" id="KW-0540">Nuclease</keyword>
<evidence type="ECO:0008006" key="10">
    <source>
        <dbReference type="Google" id="ProtNLM"/>
    </source>
</evidence>
<feature type="region of interest" description="Disordered" evidence="7">
    <location>
        <begin position="160"/>
        <end position="227"/>
    </location>
</feature>
<dbReference type="InterPro" id="IPR004603">
    <property type="entry name" value="DNA_mismatch_endonuc_vsr"/>
</dbReference>
<dbReference type="GO" id="GO:0016787">
    <property type="term" value="F:hydrolase activity"/>
    <property type="evidence" value="ECO:0007669"/>
    <property type="project" value="UniProtKB-KW"/>
</dbReference>
<dbReference type="InterPro" id="IPR011335">
    <property type="entry name" value="Restrct_endonuc-II-like"/>
</dbReference>
<dbReference type="AlphaFoldDB" id="A0A917H496"/>
<keyword evidence="9" id="KW-1185">Reference proteome</keyword>
<accession>A0A917H496</accession>
<reference evidence="8" key="1">
    <citation type="journal article" date="2014" name="Int. J. Syst. Evol. Microbiol.">
        <title>Complete genome sequence of Corynebacterium casei LMG S-19264T (=DSM 44701T), isolated from a smear-ripened cheese.</title>
        <authorList>
            <consortium name="US DOE Joint Genome Institute (JGI-PGF)"/>
            <person name="Walter F."/>
            <person name="Albersmeier A."/>
            <person name="Kalinowski J."/>
            <person name="Ruckert C."/>
        </authorList>
    </citation>
    <scope>NUCLEOTIDE SEQUENCE</scope>
    <source>
        <strain evidence="8">CGMCC 1.12187</strain>
    </source>
</reference>
<dbReference type="Gene3D" id="3.40.50.720">
    <property type="entry name" value="NAD(P)-binding Rossmann-like Domain"/>
    <property type="match status" value="1"/>
</dbReference>
<dbReference type="Pfam" id="PF03852">
    <property type="entry name" value="Vsr"/>
    <property type="match status" value="1"/>
</dbReference>
<dbReference type="SUPFAM" id="SSF52980">
    <property type="entry name" value="Restriction endonuclease-like"/>
    <property type="match status" value="1"/>
</dbReference>
<protein>
    <recommendedName>
        <fullName evidence="10">Very short patch repair endonuclease</fullName>
    </recommendedName>
</protein>
<dbReference type="Proteomes" id="UP000638848">
    <property type="component" value="Unassembled WGS sequence"/>
</dbReference>
<keyword evidence="2" id="KW-0255">Endonuclease</keyword>
<keyword evidence="5" id="KW-0234">DNA repair</keyword>
<proteinExistence type="inferred from homology"/>
<dbReference type="Gene3D" id="3.90.180.10">
    <property type="entry name" value="Medium-chain alcohol dehydrogenases, catalytic domain"/>
    <property type="match status" value="1"/>
</dbReference>
<dbReference type="EMBL" id="BMEQ01000026">
    <property type="protein sequence ID" value="GGG67117.1"/>
    <property type="molecule type" value="Genomic_DNA"/>
</dbReference>
<comment type="similarity">
    <text evidence="6">Belongs to the Vsr family.</text>
</comment>
<feature type="compositionally biased region" description="Polar residues" evidence="7">
    <location>
        <begin position="173"/>
        <end position="186"/>
    </location>
</feature>
<evidence type="ECO:0000256" key="1">
    <source>
        <dbReference type="ARBA" id="ARBA00022722"/>
    </source>
</evidence>
<dbReference type="NCBIfam" id="TIGR00632">
    <property type="entry name" value="vsr"/>
    <property type="match status" value="1"/>
</dbReference>
<organism evidence="8 9">
    <name type="scientific">Kocuria dechangensis</name>
    <dbReference type="NCBI Taxonomy" id="1176249"/>
    <lineage>
        <taxon>Bacteria</taxon>
        <taxon>Bacillati</taxon>
        <taxon>Actinomycetota</taxon>
        <taxon>Actinomycetes</taxon>
        <taxon>Micrococcales</taxon>
        <taxon>Micrococcaceae</taxon>
        <taxon>Kocuria</taxon>
    </lineage>
</organism>
<feature type="compositionally biased region" description="Basic and acidic residues" evidence="7">
    <location>
        <begin position="213"/>
        <end position="227"/>
    </location>
</feature>
<sequence>MFLRGPGTGSTHCEAGAVRAEFRAGMGTTSDRAIEAVFNLTTAGGVTVTVGLPTLGAMFQIEPLKITAKAQYIIGSSRASAVPALEISKYERMRCKGLLPLEKLIPPTSHGSRSTRRWACWARGGRCRKLPSFEHRVLRAVFGCCRACVIYAGYGTTALSPGKGPKRRRGASTRDNAGVDTSSWSNPPAGPDNAYEVLNRKDTSHARSMPTKASDRMSRQRRRDTEPEMLLRKELHRRGLRYRVDAKLPGMPRRRADVLFPRRKVAVFVDGCFWHACPLHATSPQTNSAWWRTKLEGNVARDRDTDQRLKQLGWTVLRFWEHEDMTLAADAVETLARPCTLHDGSSR</sequence>
<keyword evidence="3" id="KW-0227">DNA damage</keyword>
<evidence type="ECO:0000313" key="9">
    <source>
        <dbReference type="Proteomes" id="UP000638848"/>
    </source>
</evidence>
<comment type="caution">
    <text evidence="8">The sequence shown here is derived from an EMBL/GenBank/DDBJ whole genome shotgun (WGS) entry which is preliminary data.</text>
</comment>
<gene>
    <name evidence="8" type="ORF">GCM10011374_34150</name>
</gene>
<evidence type="ECO:0000256" key="7">
    <source>
        <dbReference type="SAM" id="MobiDB-lite"/>
    </source>
</evidence>
<evidence type="ECO:0000256" key="2">
    <source>
        <dbReference type="ARBA" id="ARBA00022759"/>
    </source>
</evidence>
<name>A0A917H496_9MICC</name>
<dbReference type="GO" id="GO:0004519">
    <property type="term" value="F:endonuclease activity"/>
    <property type="evidence" value="ECO:0007669"/>
    <property type="project" value="UniProtKB-KW"/>
</dbReference>
<evidence type="ECO:0000256" key="3">
    <source>
        <dbReference type="ARBA" id="ARBA00022763"/>
    </source>
</evidence>
<dbReference type="CDD" id="cd00221">
    <property type="entry name" value="Vsr"/>
    <property type="match status" value="1"/>
</dbReference>
<reference evidence="8" key="2">
    <citation type="submission" date="2020-09" db="EMBL/GenBank/DDBJ databases">
        <authorList>
            <person name="Sun Q."/>
            <person name="Zhou Y."/>
        </authorList>
    </citation>
    <scope>NUCLEOTIDE SEQUENCE</scope>
    <source>
        <strain evidence="8">CGMCC 1.12187</strain>
    </source>
</reference>
<keyword evidence="4" id="KW-0378">Hydrolase</keyword>